<evidence type="ECO:0000313" key="2">
    <source>
        <dbReference type="Proteomes" id="UP000031465"/>
    </source>
</evidence>
<comment type="caution">
    <text evidence="1">The sequence shown here is derived from an EMBL/GenBank/DDBJ whole genome shotgun (WGS) entry which is preliminary data.</text>
</comment>
<sequence length="197" mass="22815">MHFVAILLFHIKPFKITSTFLYPPIQVEAEPSFEISSPFLLLQEEESIQYLTPPTPIDNLSYFFPVSHFQNQTQLQLIDFVSIEEKYWPIYSPPLTIEKPAITLYVSGDLSAYPLSNSDPRLESKILLNNPAKDPYYINYKVKLDEKSGVIFWYERVQSSGVVEKDFLTEQILLNTKFKSISTTFVPVSGWLNFVIY</sequence>
<dbReference type="EMBL" id="JSAN01000126">
    <property type="protein sequence ID" value="KIC70978.1"/>
    <property type="molecule type" value="Genomic_DNA"/>
</dbReference>
<dbReference type="Proteomes" id="UP000031465">
    <property type="component" value="Unassembled WGS sequence"/>
</dbReference>
<dbReference type="AlphaFoldDB" id="A0A0C1H7V6"/>
<evidence type="ECO:0000313" key="1">
    <source>
        <dbReference type="EMBL" id="KIC70978.1"/>
    </source>
</evidence>
<gene>
    <name evidence="1" type="ORF">DB44_FD00090</name>
</gene>
<protein>
    <submittedName>
        <fullName evidence="1">Uncharacterized protein</fullName>
    </submittedName>
</protein>
<name>A0A0C1H7V6_9BACT</name>
<dbReference type="PATRIC" id="fig|362787.3.peg.1836"/>
<organism evidence="1 2">
    <name type="scientific">Candidatus Protochlamydia amoebophila</name>
    <dbReference type="NCBI Taxonomy" id="362787"/>
    <lineage>
        <taxon>Bacteria</taxon>
        <taxon>Pseudomonadati</taxon>
        <taxon>Chlamydiota</taxon>
        <taxon>Chlamydiia</taxon>
        <taxon>Parachlamydiales</taxon>
        <taxon>Parachlamydiaceae</taxon>
        <taxon>Candidatus Protochlamydia</taxon>
    </lineage>
</organism>
<reference evidence="1 2" key="1">
    <citation type="journal article" date="2014" name="Mol. Biol. Evol.">
        <title>Massive expansion of Ubiquitination-related gene families within the Chlamydiae.</title>
        <authorList>
            <person name="Domman D."/>
            <person name="Collingro A."/>
            <person name="Lagkouvardos I."/>
            <person name="Gehre L."/>
            <person name="Weinmaier T."/>
            <person name="Rattei T."/>
            <person name="Subtil A."/>
            <person name="Horn M."/>
        </authorList>
    </citation>
    <scope>NUCLEOTIDE SEQUENCE [LARGE SCALE GENOMIC DNA]</scope>
    <source>
        <strain evidence="1 2">EI2</strain>
    </source>
</reference>
<proteinExistence type="predicted"/>
<accession>A0A0C1H7V6</accession>